<evidence type="ECO:0000313" key="2">
    <source>
        <dbReference type="Proteomes" id="UP000027138"/>
    </source>
</evidence>
<proteinExistence type="predicted"/>
<evidence type="ECO:0000313" key="1">
    <source>
        <dbReference type="EMBL" id="KDP34627.1"/>
    </source>
</evidence>
<gene>
    <name evidence="1" type="ORF">JCGZ_11945</name>
</gene>
<organism evidence="1 2">
    <name type="scientific">Jatropha curcas</name>
    <name type="common">Barbados nut</name>
    <dbReference type="NCBI Taxonomy" id="180498"/>
    <lineage>
        <taxon>Eukaryota</taxon>
        <taxon>Viridiplantae</taxon>
        <taxon>Streptophyta</taxon>
        <taxon>Embryophyta</taxon>
        <taxon>Tracheophyta</taxon>
        <taxon>Spermatophyta</taxon>
        <taxon>Magnoliopsida</taxon>
        <taxon>eudicotyledons</taxon>
        <taxon>Gunneridae</taxon>
        <taxon>Pentapetalae</taxon>
        <taxon>rosids</taxon>
        <taxon>fabids</taxon>
        <taxon>Malpighiales</taxon>
        <taxon>Euphorbiaceae</taxon>
        <taxon>Crotonoideae</taxon>
        <taxon>Jatropheae</taxon>
        <taxon>Jatropha</taxon>
    </lineage>
</organism>
<dbReference type="AlphaFoldDB" id="A0A067KES0"/>
<name>A0A067KES0_JATCU</name>
<protein>
    <submittedName>
        <fullName evidence="1">Uncharacterized protein</fullName>
    </submittedName>
</protein>
<dbReference type="EMBL" id="KK914517">
    <property type="protein sequence ID" value="KDP34627.1"/>
    <property type="molecule type" value="Genomic_DNA"/>
</dbReference>
<reference evidence="1 2" key="1">
    <citation type="journal article" date="2014" name="PLoS ONE">
        <title>Global Analysis of Gene Expression Profiles in Physic Nut (Jatropha curcas L.) Seedlings Exposed to Salt Stress.</title>
        <authorList>
            <person name="Zhang L."/>
            <person name="Zhang C."/>
            <person name="Wu P."/>
            <person name="Chen Y."/>
            <person name="Li M."/>
            <person name="Jiang H."/>
            <person name="Wu G."/>
        </authorList>
    </citation>
    <scope>NUCLEOTIDE SEQUENCE [LARGE SCALE GENOMIC DNA]</scope>
    <source>
        <strain evidence="2">cv. GZQX0401</strain>
        <tissue evidence="1">Young leaves</tissue>
    </source>
</reference>
<keyword evidence="2" id="KW-1185">Reference proteome</keyword>
<accession>A0A067KES0</accession>
<sequence length="80" mass="9475">MTSFTQVEEEEDEVAGWKQVLSRVDAVQQSQEKFQVTVFEMGQHLHTIQKEHKSMAWKWMSYFWKQNIKFTPSPPDSPEA</sequence>
<dbReference type="Proteomes" id="UP000027138">
    <property type="component" value="Unassembled WGS sequence"/>
</dbReference>